<comment type="caution">
    <text evidence="4">The sequence shown here is derived from an EMBL/GenBank/DDBJ whole genome shotgun (WGS) entry which is preliminary data.</text>
</comment>
<reference evidence="4 5" key="1">
    <citation type="submission" date="2014-12" db="EMBL/GenBank/DDBJ databases">
        <title>Denitrispirillum autotrophicum gen. nov., sp. nov., Denitrifying, Facultatively Autotrophic Bacteria Isolated from Rice Paddy Soil.</title>
        <authorList>
            <person name="Ishii S."/>
            <person name="Ashida N."/>
            <person name="Ohno H."/>
            <person name="Otsuka S."/>
            <person name="Yokota A."/>
            <person name="Senoo K."/>
        </authorList>
    </citation>
    <scope>NUCLEOTIDE SEQUENCE [LARGE SCALE GENOMIC DNA]</scope>
    <source>
        <strain evidence="4 5">TSA66</strain>
    </source>
</reference>
<dbReference type="GO" id="GO:0006310">
    <property type="term" value="P:DNA recombination"/>
    <property type="evidence" value="ECO:0007669"/>
    <property type="project" value="UniProtKB-KW"/>
</dbReference>
<dbReference type="STRING" id="709839.TSA66_14325"/>
<evidence type="ECO:0000256" key="1">
    <source>
        <dbReference type="ARBA" id="ARBA00023125"/>
    </source>
</evidence>
<dbReference type="InterPro" id="IPR010998">
    <property type="entry name" value="Integrase_recombinase_N"/>
</dbReference>
<accession>A0A0C2BUI3</accession>
<dbReference type="Gene3D" id="1.10.150.130">
    <property type="match status" value="1"/>
</dbReference>
<keyword evidence="5" id="KW-1185">Reference proteome</keyword>
<dbReference type="InterPro" id="IPR013762">
    <property type="entry name" value="Integrase-like_cat_sf"/>
</dbReference>
<evidence type="ECO:0000313" key="5">
    <source>
        <dbReference type="Proteomes" id="UP000031572"/>
    </source>
</evidence>
<dbReference type="PROSITE" id="PS51898">
    <property type="entry name" value="TYR_RECOMBINASE"/>
    <property type="match status" value="1"/>
</dbReference>
<dbReference type="Proteomes" id="UP000031572">
    <property type="component" value="Unassembled WGS sequence"/>
</dbReference>
<dbReference type="GO" id="GO:0015074">
    <property type="term" value="P:DNA integration"/>
    <property type="evidence" value="ECO:0007669"/>
    <property type="project" value="InterPro"/>
</dbReference>
<dbReference type="SUPFAM" id="SSF56349">
    <property type="entry name" value="DNA breaking-rejoining enzymes"/>
    <property type="match status" value="1"/>
</dbReference>
<protein>
    <recommendedName>
        <fullName evidence="3">Tyr recombinase domain-containing protein</fullName>
    </recommendedName>
</protein>
<organism evidence="4 5">
    <name type="scientific">Noviherbaspirillum autotrophicum</name>
    <dbReference type="NCBI Taxonomy" id="709839"/>
    <lineage>
        <taxon>Bacteria</taxon>
        <taxon>Pseudomonadati</taxon>
        <taxon>Pseudomonadota</taxon>
        <taxon>Betaproteobacteria</taxon>
        <taxon>Burkholderiales</taxon>
        <taxon>Oxalobacteraceae</taxon>
        <taxon>Noviherbaspirillum</taxon>
    </lineage>
</organism>
<dbReference type="Gene3D" id="1.10.443.10">
    <property type="entry name" value="Intergrase catalytic core"/>
    <property type="match status" value="1"/>
</dbReference>
<dbReference type="InterPro" id="IPR011010">
    <property type="entry name" value="DNA_brk_join_enz"/>
</dbReference>
<evidence type="ECO:0000256" key="2">
    <source>
        <dbReference type="ARBA" id="ARBA00023172"/>
    </source>
</evidence>
<dbReference type="RefSeq" id="WP_040040457.1">
    <property type="nucleotide sequence ID" value="NZ_JWJG01000028.1"/>
</dbReference>
<name>A0A0C2BUI3_9BURK</name>
<proteinExistence type="predicted"/>
<dbReference type="InterPro" id="IPR002104">
    <property type="entry name" value="Integrase_catalytic"/>
</dbReference>
<gene>
    <name evidence="4" type="ORF">TSA66_14325</name>
</gene>
<dbReference type="Pfam" id="PF00589">
    <property type="entry name" value="Phage_integrase"/>
    <property type="match status" value="1"/>
</dbReference>
<dbReference type="CDD" id="cd00397">
    <property type="entry name" value="DNA_BRE_C"/>
    <property type="match status" value="1"/>
</dbReference>
<evidence type="ECO:0000259" key="3">
    <source>
        <dbReference type="PROSITE" id="PS51898"/>
    </source>
</evidence>
<dbReference type="EMBL" id="JWJG01000028">
    <property type="protein sequence ID" value="KIF81701.1"/>
    <property type="molecule type" value="Genomic_DNA"/>
</dbReference>
<keyword evidence="1" id="KW-0238">DNA-binding</keyword>
<keyword evidence="2" id="KW-0233">DNA recombination</keyword>
<dbReference type="OrthoDB" id="9125502at2"/>
<feature type="domain" description="Tyr recombinase" evidence="3">
    <location>
        <begin position="141"/>
        <end position="339"/>
    </location>
</feature>
<dbReference type="SUPFAM" id="SSF47823">
    <property type="entry name" value="lambda integrase-like, N-terminal domain"/>
    <property type="match status" value="1"/>
</dbReference>
<sequence length="339" mass="37914">MTYPLFAASDTVPLEQSLHATFEAWIAAREHSRSRVRTKKALREESAEVYREMWHAFARFCTTRALDLPHVAVSDIEAFLATRATARQANLAPRYVRRFLTLIQWVTAFQAIDKGLPPNQAAQTMLERPEYRYANAANKDPVPEYLTDTQAKRLIAYLTIQSPQRDAFTPLPWKEVRDRAAVALMLGAGLTPGDVRHLLLSGVHTVGGHDEEVPWKLALPGNGNFPARETPLASWAAGVLADWLAVRAAQQIGGNFVFPSTRDGRQWSDTRCFLRTRDVLAAAGIASDAGGMFRLRHTFALRQLKNGKTEKEVAGWLGLLDLNAMVRYRRILTSPVDII</sequence>
<dbReference type="AlphaFoldDB" id="A0A0C2BUI3"/>
<dbReference type="GO" id="GO:0003677">
    <property type="term" value="F:DNA binding"/>
    <property type="evidence" value="ECO:0007669"/>
    <property type="project" value="UniProtKB-KW"/>
</dbReference>
<evidence type="ECO:0000313" key="4">
    <source>
        <dbReference type="EMBL" id="KIF81701.1"/>
    </source>
</evidence>